<organism evidence="2">
    <name type="scientific">marine sediment metagenome</name>
    <dbReference type="NCBI Taxonomy" id="412755"/>
    <lineage>
        <taxon>unclassified sequences</taxon>
        <taxon>metagenomes</taxon>
        <taxon>ecological metagenomes</taxon>
    </lineage>
</organism>
<dbReference type="GO" id="GO:0016051">
    <property type="term" value="P:carbohydrate biosynthetic process"/>
    <property type="evidence" value="ECO:0007669"/>
    <property type="project" value="InterPro"/>
</dbReference>
<evidence type="ECO:0000313" key="2">
    <source>
        <dbReference type="EMBL" id="KKN26817.1"/>
    </source>
</evidence>
<sequence>MEKISTPHKIVAEACCNHMGDIKIAEKMIITAATCGVDYVKFQKRNPEKCVPKHMQNNPHPNPSNAFGNTYLEHRHNLEFNIEQHSHLSQICKNANVGYSCSVWDIESATEIISLQPDYIKIPSAHNNNYELLDYLYTNYKGNLHISLGMATRQEREQLYKYIPDYDRTVLYWSTSGYPVPFNELFLLEISKLPNICEKGYSGHHLGIAVDIAAYTLGARWIERHFTLDRTWKGTDHAASLEPSGLQKLCRNIKATRLALNYKEKLTEDEEKNSRKLRFQHP</sequence>
<protein>
    <recommendedName>
        <fullName evidence="1">PseI/NeuA/B-like domain-containing protein</fullName>
    </recommendedName>
</protein>
<dbReference type="Pfam" id="PF03102">
    <property type="entry name" value="NeuB"/>
    <property type="match status" value="1"/>
</dbReference>
<name>A0A0F9PQC7_9ZZZZ</name>
<dbReference type="InterPro" id="IPR051690">
    <property type="entry name" value="PseI-like"/>
</dbReference>
<proteinExistence type="predicted"/>
<evidence type="ECO:0000259" key="1">
    <source>
        <dbReference type="Pfam" id="PF03102"/>
    </source>
</evidence>
<reference evidence="2" key="1">
    <citation type="journal article" date="2015" name="Nature">
        <title>Complex archaea that bridge the gap between prokaryotes and eukaryotes.</title>
        <authorList>
            <person name="Spang A."/>
            <person name="Saw J.H."/>
            <person name="Jorgensen S.L."/>
            <person name="Zaremba-Niedzwiedzka K."/>
            <person name="Martijn J."/>
            <person name="Lind A.E."/>
            <person name="van Eijk R."/>
            <person name="Schleper C."/>
            <person name="Guy L."/>
            <person name="Ettema T.J."/>
        </authorList>
    </citation>
    <scope>NUCLEOTIDE SEQUENCE</scope>
</reference>
<dbReference type="AlphaFoldDB" id="A0A0F9PQC7"/>
<gene>
    <name evidence="2" type="ORF">LCGC14_0870760</name>
</gene>
<dbReference type="PANTHER" id="PTHR42966">
    <property type="entry name" value="N-ACETYLNEURAMINATE SYNTHASE"/>
    <property type="match status" value="1"/>
</dbReference>
<dbReference type="SUPFAM" id="SSF51569">
    <property type="entry name" value="Aldolase"/>
    <property type="match status" value="1"/>
</dbReference>
<dbReference type="GO" id="GO:0047444">
    <property type="term" value="F:N-acylneuraminate-9-phosphate synthase activity"/>
    <property type="evidence" value="ECO:0007669"/>
    <property type="project" value="TreeGrafter"/>
</dbReference>
<feature type="domain" description="PseI/NeuA/B-like" evidence="1">
    <location>
        <begin position="28"/>
        <end position="264"/>
    </location>
</feature>
<dbReference type="PANTHER" id="PTHR42966:SF1">
    <property type="entry name" value="SIALIC ACID SYNTHASE"/>
    <property type="match status" value="1"/>
</dbReference>
<comment type="caution">
    <text evidence="2">The sequence shown here is derived from an EMBL/GenBank/DDBJ whole genome shotgun (WGS) entry which is preliminary data.</text>
</comment>
<accession>A0A0F9PQC7</accession>
<dbReference type="InterPro" id="IPR013785">
    <property type="entry name" value="Aldolase_TIM"/>
</dbReference>
<dbReference type="InterPro" id="IPR013132">
    <property type="entry name" value="PseI/NeuA/B-like_N"/>
</dbReference>
<dbReference type="Gene3D" id="3.20.20.70">
    <property type="entry name" value="Aldolase class I"/>
    <property type="match status" value="1"/>
</dbReference>
<dbReference type="EMBL" id="LAZR01002691">
    <property type="protein sequence ID" value="KKN26817.1"/>
    <property type="molecule type" value="Genomic_DNA"/>
</dbReference>